<dbReference type="Proteomes" id="UP001066276">
    <property type="component" value="Chromosome 4_2"/>
</dbReference>
<comment type="caution">
    <text evidence="1">The sequence shown here is derived from an EMBL/GenBank/DDBJ whole genome shotgun (WGS) entry which is preliminary data.</text>
</comment>
<dbReference type="AlphaFoldDB" id="A0AAV7SH99"/>
<proteinExistence type="predicted"/>
<sequence length="152" mass="17261">MRCAVGPATKFEDWVHDMKSCEERLELCVETLPLTACPRDVCFENQENDTDELSLEYYLEHSKSSKTCSRGFDENTRSDFEKRAQRKATHARADARVSDEGTRARVGITKTGFVPPAAPLIDNKNKAAHVKAIKRSVSDGRSRHFYGRSLYF</sequence>
<protein>
    <submittedName>
        <fullName evidence="1">Uncharacterized protein</fullName>
    </submittedName>
</protein>
<gene>
    <name evidence="1" type="ORF">NDU88_003897</name>
</gene>
<organism evidence="1 2">
    <name type="scientific">Pleurodeles waltl</name>
    <name type="common">Iberian ribbed newt</name>
    <dbReference type="NCBI Taxonomy" id="8319"/>
    <lineage>
        <taxon>Eukaryota</taxon>
        <taxon>Metazoa</taxon>
        <taxon>Chordata</taxon>
        <taxon>Craniata</taxon>
        <taxon>Vertebrata</taxon>
        <taxon>Euteleostomi</taxon>
        <taxon>Amphibia</taxon>
        <taxon>Batrachia</taxon>
        <taxon>Caudata</taxon>
        <taxon>Salamandroidea</taxon>
        <taxon>Salamandridae</taxon>
        <taxon>Pleurodelinae</taxon>
        <taxon>Pleurodeles</taxon>
    </lineage>
</organism>
<dbReference type="EMBL" id="JANPWB010000008">
    <property type="protein sequence ID" value="KAJ1163439.1"/>
    <property type="molecule type" value="Genomic_DNA"/>
</dbReference>
<evidence type="ECO:0000313" key="2">
    <source>
        <dbReference type="Proteomes" id="UP001066276"/>
    </source>
</evidence>
<accession>A0AAV7SH99</accession>
<name>A0AAV7SH99_PLEWA</name>
<keyword evidence="2" id="KW-1185">Reference proteome</keyword>
<reference evidence="1" key="1">
    <citation type="journal article" date="2022" name="bioRxiv">
        <title>Sequencing and chromosome-scale assembly of the giantPleurodeles waltlgenome.</title>
        <authorList>
            <person name="Brown T."/>
            <person name="Elewa A."/>
            <person name="Iarovenko S."/>
            <person name="Subramanian E."/>
            <person name="Araus A.J."/>
            <person name="Petzold A."/>
            <person name="Susuki M."/>
            <person name="Suzuki K.-i.T."/>
            <person name="Hayashi T."/>
            <person name="Toyoda A."/>
            <person name="Oliveira C."/>
            <person name="Osipova E."/>
            <person name="Leigh N.D."/>
            <person name="Simon A."/>
            <person name="Yun M.H."/>
        </authorList>
    </citation>
    <scope>NUCLEOTIDE SEQUENCE</scope>
    <source>
        <strain evidence="1">20211129_DDA</strain>
        <tissue evidence="1">Liver</tissue>
    </source>
</reference>
<evidence type="ECO:0000313" key="1">
    <source>
        <dbReference type="EMBL" id="KAJ1163439.1"/>
    </source>
</evidence>